<evidence type="ECO:0000256" key="1">
    <source>
        <dbReference type="ARBA" id="ARBA00001947"/>
    </source>
</evidence>
<dbReference type="FunFam" id="3.20.20.140:FF:000076">
    <property type="entry name" value="Dihydropyrimidinase like 2"/>
    <property type="match status" value="1"/>
</dbReference>
<dbReference type="EC" id="3.5.2.2" evidence="7"/>
<dbReference type="SUPFAM" id="SSF51338">
    <property type="entry name" value="Composite domain of metallo-dependent hydrolases"/>
    <property type="match status" value="2"/>
</dbReference>
<dbReference type="CDD" id="cd01314">
    <property type="entry name" value="D-HYD"/>
    <property type="match status" value="1"/>
</dbReference>
<dbReference type="PANTHER" id="PTHR11647:SF1">
    <property type="entry name" value="COLLAPSIN RESPONSE MEDIATOR PROTEIN"/>
    <property type="match status" value="1"/>
</dbReference>
<accession>A0AB35SZE1</accession>
<dbReference type="SUPFAM" id="SSF51556">
    <property type="entry name" value="Metallo-dependent hydrolases"/>
    <property type="match status" value="1"/>
</dbReference>
<dbReference type="Gene3D" id="2.30.40.10">
    <property type="entry name" value="Urease, subunit C, domain 1"/>
    <property type="match status" value="1"/>
</dbReference>
<dbReference type="AlphaFoldDB" id="A0AB35SZE1"/>
<evidence type="ECO:0000313" key="7">
    <source>
        <dbReference type="EMBL" id="MDX5892761.1"/>
    </source>
</evidence>
<evidence type="ECO:0000256" key="3">
    <source>
        <dbReference type="ARBA" id="ARBA00022723"/>
    </source>
</evidence>
<comment type="PTM">
    <text evidence="5">Carbamylation allows a single lysine to coordinate two divalent metal cations.</text>
</comment>
<comment type="cofactor">
    <cofactor evidence="1">
        <name>Zn(2+)</name>
        <dbReference type="ChEBI" id="CHEBI:29105"/>
    </cofactor>
</comment>
<dbReference type="Pfam" id="PF01979">
    <property type="entry name" value="Amidohydro_1"/>
    <property type="match status" value="1"/>
</dbReference>
<organism evidence="7 8">
    <name type="scientific">Rubrobacter radiotolerans</name>
    <name type="common">Arthrobacter radiotolerans</name>
    <dbReference type="NCBI Taxonomy" id="42256"/>
    <lineage>
        <taxon>Bacteria</taxon>
        <taxon>Bacillati</taxon>
        <taxon>Actinomycetota</taxon>
        <taxon>Rubrobacteria</taxon>
        <taxon>Rubrobacterales</taxon>
        <taxon>Rubrobacteraceae</taxon>
        <taxon>Rubrobacter</taxon>
    </lineage>
</organism>
<dbReference type="InterPro" id="IPR032466">
    <property type="entry name" value="Metal_Hydrolase"/>
</dbReference>
<proteinExistence type="inferred from homology"/>
<dbReference type="NCBIfam" id="TIGR02033">
    <property type="entry name" value="D-hydantoinase"/>
    <property type="match status" value="1"/>
</dbReference>
<evidence type="ECO:0000256" key="5">
    <source>
        <dbReference type="PIRSR" id="PIRSR611778-50"/>
    </source>
</evidence>
<dbReference type="GO" id="GO:0046872">
    <property type="term" value="F:metal ion binding"/>
    <property type="evidence" value="ECO:0007669"/>
    <property type="project" value="UniProtKB-KW"/>
</dbReference>
<evidence type="ECO:0000313" key="8">
    <source>
        <dbReference type="Proteomes" id="UP001281130"/>
    </source>
</evidence>
<dbReference type="GO" id="GO:0004157">
    <property type="term" value="F:dihydropyrimidinase activity"/>
    <property type="evidence" value="ECO:0007669"/>
    <property type="project" value="UniProtKB-EC"/>
</dbReference>
<sequence length="481" mass="52069">MELFLDFRAGPSGGEEQRMGRIVFTGGTVVGAEGSFDADVLVDGERIVAVGTDLPADGAERVDVSGKLLMPGFIDGHTHMDMPFGGTVTADDWDTGTAAALAGGTTTIVDFSLQDVGGTLQEAVNTWHEKASGKARIDYGFHVAITNLTDEVKAEIPRLADLGVSSVKIFMAYKGTPLYAEDADLFEAMQVAREAGVLVMVHAENGDVIAKLQEQALAKGNTSPVYHALTRPEEAEAEATNRAIQLAEIAGAPLLVVHVSCAAALEPIHRAHELGQTVYAETCPQYFAFSIEDLKKPDFEGAKYVCSPPMRDAWNREPLWRGLQLGDLQIFGSDHCSFNFEGQKDLGRDDFTKIPNGCPGVEERAQVLWSLGVLEGRISENRFVQVLSTNQAKVHGMYPRKGTLAPGSDADLVIWDPMLDTTVSTANRHGNVDYTPYEGLTFHGGPSEVYVRGESAYRDGEVLAEAGSGRYVERRFMKPEI</sequence>
<keyword evidence="4 7" id="KW-0378">Hydrolase</keyword>
<protein>
    <submittedName>
        <fullName evidence="7">Dihydropyrimidinase</fullName>
        <ecNumber evidence="7">3.5.2.2</ecNumber>
    </submittedName>
</protein>
<evidence type="ECO:0000259" key="6">
    <source>
        <dbReference type="Pfam" id="PF01979"/>
    </source>
</evidence>
<dbReference type="InterPro" id="IPR006680">
    <property type="entry name" value="Amidohydro-rel"/>
</dbReference>
<evidence type="ECO:0000256" key="2">
    <source>
        <dbReference type="ARBA" id="ARBA00008829"/>
    </source>
</evidence>
<comment type="caution">
    <text evidence="7">The sequence shown here is derived from an EMBL/GenBank/DDBJ whole genome shotgun (WGS) entry which is preliminary data.</text>
</comment>
<dbReference type="InterPro" id="IPR050378">
    <property type="entry name" value="Metallo-dep_Hydrolases_sf"/>
</dbReference>
<feature type="modified residue" description="N6-carboxylysine" evidence="5">
    <location>
        <position position="168"/>
    </location>
</feature>
<dbReference type="InterPro" id="IPR011059">
    <property type="entry name" value="Metal-dep_hydrolase_composite"/>
</dbReference>
<dbReference type="Proteomes" id="UP001281130">
    <property type="component" value="Unassembled WGS sequence"/>
</dbReference>
<dbReference type="InterPro" id="IPR011778">
    <property type="entry name" value="Hydantoinase/dihydroPyrase"/>
</dbReference>
<dbReference type="Gene3D" id="3.20.20.140">
    <property type="entry name" value="Metal-dependent hydrolases"/>
    <property type="match status" value="1"/>
</dbReference>
<reference evidence="7" key="1">
    <citation type="submission" date="2023-11" db="EMBL/GenBank/DDBJ databases">
        <title>MicrobeMod: A computational toolkit for identifying prokaryotic methylation and restriction-modification with nanopore sequencing.</title>
        <authorList>
            <person name="Crits-Christoph A."/>
            <person name="Kang S.C."/>
            <person name="Lee H."/>
            <person name="Ostrov N."/>
        </authorList>
    </citation>
    <scope>NUCLEOTIDE SEQUENCE</scope>
    <source>
        <strain evidence="7">ATCC 51242</strain>
    </source>
</reference>
<dbReference type="GO" id="GO:0005829">
    <property type="term" value="C:cytosol"/>
    <property type="evidence" value="ECO:0007669"/>
    <property type="project" value="TreeGrafter"/>
</dbReference>
<dbReference type="PANTHER" id="PTHR11647">
    <property type="entry name" value="HYDRANTOINASE/DIHYDROPYRIMIDINASE FAMILY MEMBER"/>
    <property type="match status" value="1"/>
</dbReference>
<feature type="domain" description="Amidohydrolase-related" evidence="6">
    <location>
        <begin position="69"/>
        <end position="453"/>
    </location>
</feature>
<evidence type="ECO:0000256" key="4">
    <source>
        <dbReference type="ARBA" id="ARBA00022801"/>
    </source>
</evidence>
<name>A0AB35SZE1_RUBRA</name>
<comment type="similarity">
    <text evidence="2">Belongs to the metallo-dependent hydrolases superfamily. Hydantoinase/dihydropyrimidinase family.</text>
</comment>
<gene>
    <name evidence="7" type="primary">hydA</name>
    <name evidence="7" type="ORF">SIL72_01845</name>
</gene>
<keyword evidence="3" id="KW-0479">Metal-binding</keyword>
<dbReference type="EMBL" id="JAWXXX010000001">
    <property type="protein sequence ID" value="MDX5892761.1"/>
    <property type="molecule type" value="Genomic_DNA"/>
</dbReference>